<dbReference type="AlphaFoldDB" id="E9G4T1"/>
<accession>E9G4T1</accession>
<dbReference type="OrthoDB" id="5986521at2759"/>
<dbReference type="PANTHER" id="PTHR33099">
    <property type="entry name" value="FE2OG DIOXYGENASE DOMAIN-CONTAINING PROTEIN"/>
    <property type="match status" value="1"/>
</dbReference>
<dbReference type="HOGENOM" id="CLU_320611_0_0_1"/>
<name>E9G4T1_DAPPU</name>
<dbReference type="InParanoid" id="E9G4T1"/>
<gene>
    <name evidence="1" type="ORF">DAPPUDRAFT_300425</name>
</gene>
<dbReference type="EMBL" id="GL732532">
    <property type="protein sequence ID" value="EFX85503.1"/>
    <property type="molecule type" value="Genomic_DNA"/>
</dbReference>
<dbReference type="KEGG" id="dpx:DAPPUDRAFT_300425"/>
<proteinExistence type="predicted"/>
<dbReference type="eggNOG" id="ENOG502S2NY">
    <property type="taxonomic scope" value="Eukaryota"/>
</dbReference>
<dbReference type="Gene3D" id="2.60.120.620">
    <property type="entry name" value="q2cbj1_9rhob like domain"/>
    <property type="match status" value="1"/>
</dbReference>
<dbReference type="Proteomes" id="UP000000305">
    <property type="component" value="Unassembled WGS sequence"/>
</dbReference>
<protein>
    <recommendedName>
        <fullName evidence="3">Prolyl 4-hydroxylase alpha subunit Fe(2+) 2OG dioxygenase domain-containing protein</fullName>
    </recommendedName>
</protein>
<sequence>MKVNKEDLRGVLRKVEDSEDWNFQFAVGQQISEENILPMFSVGSLGTIPVPVNIKDMNRLKKMSETGYCCNHNMGVVGVKPTGKMKKPKHSWQLDATHIIRHGNNAETFFGQTVVSLARDGLRQLGVSDNELPLIEVRPKGMLICDRGGYAPIHCDNEKEPGLFGMMTLQIPVKNGFEGGIFKVHHQGTSHIFDNSKESKRFFYTTIFYAGCEHELTTVESGWRLVFTFSLIWKWNRALFFPISADTSLIFAAKEIERILSPWRLPCSQRCLAIPMEHNYTAASLSFSGLKGRDRLTASLLRSVTFVDLHLASVHRRKKPSTTTISSIENSFFGTQIEEEYSIKCWVSSCTDSPFAFQGLEIDFDSEVVYPMFRRPETNLDNTESPNLTGHELESSMDFVYCQALLVVWPKTSTIDFACRYGFVGALDYLEYLARTMPHEQVLFVLGRTVTFCCANPRFVWCASSYPNRKSSPSPGQVTYRLLQLCIDLDSPEQGLILLNLIADDLPASPTKTSPGDHQSDVEPKEIEGLQNNEVAIVLAKLIARAGWNSCKEAVSRFFTPTRIAKQMEPLTILVTSLMDNGLHMIAAHIADQLCPILFTSPCVWKSSTCSTAAEMIIRLEEWKESSNIQHVDDYLKLAQSIETGFLCIVVVYVHKKLTPLIGNISHMEQFYRKLCQLLLKQDFVSVRIVSDRNEMIVSDVLKCLLWLNDYSILQEFVEKVTMPTKSNNVCLQALLASPTVWKASLATENGQQVLQTLIDSRLRELSLLQPPVFSWHQTEAELPNCPELENFLHSKELATTFSVKFHNVNEARIWAVAIFGYGFEVLPSPDSQFFVNHRYSATVRIKKVAGGLTACDITKNRRLYEYDVRQFELKQEEIVELMRRRTEISDLPISRPLKRVKFNV</sequence>
<reference evidence="1 2" key="1">
    <citation type="journal article" date="2011" name="Science">
        <title>The ecoresponsive genome of Daphnia pulex.</title>
        <authorList>
            <person name="Colbourne J.K."/>
            <person name="Pfrender M.E."/>
            <person name="Gilbert D."/>
            <person name="Thomas W.K."/>
            <person name="Tucker A."/>
            <person name="Oakley T.H."/>
            <person name="Tokishita S."/>
            <person name="Aerts A."/>
            <person name="Arnold G.J."/>
            <person name="Basu M.K."/>
            <person name="Bauer D.J."/>
            <person name="Caceres C.E."/>
            <person name="Carmel L."/>
            <person name="Casola C."/>
            <person name="Choi J.H."/>
            <person name="Detter J.C."/>
            <person name="Dong Q."/>
            <person name="Dusheyko S."/>
            <person name="Eads B.D."/>
            <person name="Frohlich T."/>
            <person name="Geiler-Samerotte K.A."/>
            <person name="Gerlach D."/>
            <person name="Hatcher P."/>
            <person name="Jogdeo S."/>
            <person name="Krijgsveld J."/>
            <person name="Kriventseva E.V."/>
            <person name="Kultz D."/>
            <person name="Laforsch C."/>
            <person name="Lindquist E."/>
            <person name="Lopez J."/>
            <person name="Manak J.R."/>
            <person name="Muller J."/>
            <person name="Pangilinan J."/>
            <person name="Patwardhan R.P."/>
            <person name="Pitluck S."/>
            <person name="Pritham E.J."/>
            <person name="Rechtsteiner A."/>
            <person name="Rho M."/>
            <person name="Rogozin I.B."/>
            <person name="Sakarya O."/>
            <person name="Salamov A."/>
            <person name="Schaack S."/>
            <person name="Shapiro H."/>
            <person name="Shiga Y."/>
            <person name="Skalitzky C."/>
            <person name="Smith Z."/>
            <person name="Souvorov A."/>
            <person name="Sung W."/>
            <person name="Tang Z."/>
            <person name="Tsuchiya D."/>
            <person name="Tu H."/>
            <person name="Vos H."/>
            <person name="Wang M."/>
            <person name="Wolf Y.I."/>
            <person name="Yamagata H."/>
            <person name="Yamada T."/>
            <person name="Ye Y."/>
            <person name="Shaw J.R."/>
            <person name="Andrews J."/>
            <person name="Crease T.J."/>
            <person name="Tang H."/>
            <person name="Lucas S.M."/>
            <person name="Robertson H.M."/>
            <person name="Bork P."/>
            <person name="Koonin E.V."/>
            <person name="Zdobnov E.M."/>
            <person name="Grigoriev I.V."/>
            <person name="Lynch M."/>
            <person name="Boore J.L."/>
        </authorList>
    </citation>
    <scope>NUCLEOTIDE SEQUENCE [LARGE SCALE GENOMIC DNA]</scope>
</reference>
<dbReference type="PANTHER" id="PTHR33099:SF7">
    <property type="entry name" value="MYND-TYPE DOMAIN-CONTAINING PROTEIN"/>
    <property type="match status" value="1"/>
</dbReference>
<keyword evidence="2" id="KW-1185">Reference proteome</keyword>
<evidence type="ECO:0008006" key="3">
    <source>
        <dbReference type="Google" id="ProtNLM"/>
    </source>
</evidence>
<dbReference type="PhylomeDB" id="E9G4T1"/>
<organism evidence="1 2">
    <name type="scientific">Daphnia pulex</name>
    <name type="common">Water flea</name>
    <dbReference type="NCBI Taxonomy" id="6669"/>
    <lineage>
        <taxon>Eukaryota</taxon>
        <taxon>Metazoa</taxon>
        <taxon>Ecdysozoa</taxon>
        <taxon>Arthropoda</taxon>
        <taxon>Crustacea</taxon>
        <taxon>Branchiopoda</taxon>
        <taxon>Diplostraca</taxon>
        <taxon>Cladocera</taxon>
        <taxon>Anomopoda</taxon>
        <taxon>Daphniidae</taxon>
        <taxon>Daphnia</taxon>
    </lineage>
</organism>
<evidence type="ECO:0000313" key="2">
    <source>
        <dbReference type="Proteomes" id="UP000000305"/>
    </source>
</evidence>
<evidence type="ECO:0000313" key="1">
    <source>
        <dbReference type="EMBL" id="EFX85503.1"/>
    </source>
</evidence>